<proteinExistence type="predicted"/>
<feature type="domain" description="Phosphoribosyltransferase" evidence="3">
    <location>
        <begin position="21"/>
        <end position="152"/>
    </location>
</feature>
<evidence type="ECO:0000313" key="5">
    <source>
        <dbReference type="Proteomes" id="UP000074294"/>
    </source>
</evidence>
<dbReference type="Gene3D" id="3.40.50.2020">
    <property type="match status" value="1"/>
</dbReference>
<keyword evidence="2" id="KW-0808">Transferase</keyword>
<name>A0A147JS24_HADYE</name>
<dbReference type="STRING" id="1776334.APZ16_04710"/>
<dbReference type="GO" id="GO:0016757">
    <property type="term" value="F:glycosyltransferase activity"/>
    <property type="evidence" value="ECO:0007669"/>
    <property type="project" value="UniProtKB-KW"/>
</dbReference>
<dbReference type="InterPro" id="IPR029057">
    <property type="entry name" value="PRTase-like"/>
</dbReference>
<organism evidence="4 5">
    <name type="scientific">Hadarchaeum yellowstonense</name>
    <dbReference type="NCBI Taxonomy" id="1776334"/>
    <lineage>
        <taxon>Archaea</taxon>
        <taxon>Methanobacteriati</taxon>
        <taxon>Candidatus Hadarchaeota</taxon>
        <taxon>Candidatus Hadarchaeia</taxon>
        <taxon>Candidatus Hadarchaeales</taxon>
        <taxon>Candidatus Hadarchaeaceae</taxon>
        <taxon>Candidatus Hadarchaeum</taxon>
    </lineage>
</organism>
<evidence type="ECO:0000256" key="2">
    <source>
        <dbReference type="ARBA" id="ARBA00022679"/>
    </source>
</evidence>
<gene>
    <name evidence="4" type="ORF">APZ16_04710</name>
</gene>
<comment type="caution">
    <text evidence="4">The sequence shown here is derived from an EMBL/GenBank/DDBJ whole genome shotgun (WGS) entry which is preliminary data.</text>
</comment>
<dbReference type="SUPFAM" id="SSF53271">
    <property type="entry name" value="PRTase-like"/>
    <property type="match status" value="1"/>
</dbReference>
<evidence type="ECO:0000259" key="3">
    <source>
        <dbReference type="Pfam" id="PF00156"/>
    </source>
</evidence>
<dbReference type="PANTHER" id="PTHR43363:SF2">
    <property type="entry name" value="PHOSPHORIBOSYLTRANSFERASE"/>
    <property type="match status" value="1"/>
</dbReference>
<sequence length="209" mass="24162">MVGRVAMPIAKRPEKYEAPDWDYIHELCILVAEQIERSKFKPDLIVALSRGGWIPGRLISDFLENPEIATIKVEHYVDFYKTLKKPAITQPLPIDVRGKRTLLVDDIVDTGASLKVAVEYLKERGADEVRTCALYRKPWSVTTPDFFARETDAWVCFPHETYESIGKICSKLKRQGWGKEEIVKRLLELGIKPHHVEKYLSKGRRRKKE</sequence>
<dbReference type="Pfam" id="PF00156">
    <property type="entry name" value="Pribosyltran"/>
    <property type="match status" value="1"/>
</dbReference>
<dbReference type="Proteomes" id="UP000074294">
    <property type="component" value="Unassembled WGS sequence"/>
</dbReference>
<dbReference type="EMBL" id="LQMQ01000067">
    <property type="protein sequence ID" value="KUO39299.1"/>
    <property type="molecule type" value="Genomic_DNA"/>
</dbReference>
<evidence type="ECO:0000256" key="1">
    <source>
        <dbReference type="ARBA" id="ARBA00022676"/>
    </source>
</evidence>
<dbReference type="AlphaFoldDB" id="A0A147JS24"/>
<protein>
    <recommendedName>
        <fullName evidence="3">Phosphoribosyltransferase domain-containing protein</fullName>
    </recommendedName>
</protein>
<keyword evidence="1" id="KW-0328">Glycosyltransferase</keyword>
<dbReference type="InterPro" id="IPR000836">
    <property type="entry name" value="PRTase_dom"/>
</dbReference>
<dbReference type="PANTHER" id="PTHR43363">
    <property type="entry name" value="HYPOXANTHINE PHOSPHORIBOSYLTRANSFERASE"/>
    <property type="match status" value="1"/>
</dbReference>
<accession>A0A147JS24</accession>
<evidence type="ECO:0000313" key="4">
    <source>
        <dbReference type="EMBL" id="KUO39299.1"/>
    </source>
</evidence>
<reference evidence="4 5" key="1">
    <citation type="journal article" date="2016" name="Nat. Microbiol.">
        <title>Genomic inference of the metabolism of cosmopolitan subsurface Archaea, Hadesarchaea.</title>
        <authorList>
            <person name="Baker B.J."/>
            <person name="Saw J.H."/>
            <person name="Lind A.E."/>
            <person name="Lazar C.S."/>
            <person name="Hinrichs K.-U."/>
            <person name="Teske A.P."/>
            <person name="Ettema T.J."/>
        </authorList>
    </citation>
    <scope>NUCLEOTIDE SEQUENCE [LARGE SCALE GENOMIC DNA]</scope>
</reference>
<dbReference type="CDD" id="cd06223">
    <property type="entry name" value="PRTases_typeI"/>
    <property type="match status" value="1"/>
</dbReference>